<feature type="region of interest" description="Disordered" evidence="1">
    <location>
        <begin position="174"/>
        <end position="194"/>
    </location>
</feature>
<evidence type="ECO:0000313" key="3">
    <source>
        <dbReference type="EMBL" id="CAD7431397.1"/>
    </source>
</evidence>
<dbReference type="InterPro" id="IPR036691">
    <property type="entry name" value="Endo/exonu/phosph_ase_sf"/>
</dbReference>
<dbReference type="InterPro" id="IPR005135">
    <property type="entry name" value="Endo/exonuclease/phosphatase"/>
</dbReference>
<feature type="region of interest" description="Disordered" evidence="1">
    <location>
        <begin position="62"/>
        <end position="83"/>
    </location>
</feature>
<name>A0A7R9ED04_9NEOP</name>
<dbReference type="PANTHER" id="PTHR33273:SF2">
    <property type="entry name" value="ENDONUCLEASE_EXONUCLEASE_PHOSPHATASE DOMAIN-CONTAINING PROTEIN"/>
    <property type="match status" value="1"/>
</dbReference>
<dbReference type="GO" id="GO:0003824">
    <property type="term" value="F:catalytic activity"/>
    <property type="evidence" value="ECO:0007669"/>
    <property type="project" value="InterPro"/>
</dbReference>
<feature type="domain" description="Endonuclease/exonuclease/phosphatase" evidence="2">
    <location>
        <begin position="253"/>
        <end position="363"/>
    </location>
</feature>
<reference evidence="3" key="1">
    <citation type="submission" date="2020-11" db="EMBL/GenBank/DDBJ databases">
        <authorList>
            <person name="Tran Van P."/>
        </authorList>
    </citation>
    <scope>NUCLEOTIDE SEQUENCE</scope>
</reference>
<proteinExistence type="predicted"/>
<gene>
    <name evidence="3" type="ORF">TMSB3V08_LOCUS8130</name>
</gene>
<accession>A0A7R9ED04</accession>
<sequence length="594" mass="67219">MEYTSTDISDIEADTDGQGTFTMVDELGRKRKFRPRKHTQTKKTAQTVTNKFDVLKRAENQISTQEDQAQHNKNDLPQTATTATKTRYPPIHLLKDMNQEFHTYTLPRDKPLKVVIKGLPPNMATGDIQQELVGLGFPVTDARQFTRKTKADNNTQTVTLLPTFQSSANYFPQLKSRSQQPVTEEARVPPPRKTPQLTALTEAMRQRSDRPNGRGGGTAVFIKNNTPHYLHNYNNLQNLEAAAVQVNTKSGSILFVAIYKPPTKTLLEHDLNSITDSDTIFLAGDLNSKHPNWNSRLTTRDGRILNEHADRNDYLVVGPGEPTFYPANPLHRPDIIDVVLTNMGVTSEDLTVLKELDSDHNPVLCEITINTNIEIKGLKRNISTSDWEGFKRSLNNTLPEFIDITTTEEADAILEIFTNTVQEAYKTNTTFETIKHDQKPQHPDLDFMIAQKREARRDWQRYRTPHHRNEWNIYVTDAALDSSKTWKITEQLKSIKNRSVPAIHGENGMAYTSSEKVEAIAVTPEKQFTPNDNPKDPDFFRDAKRSRIILAPGAAPDGEWKCIHLTPNPKKIKSYPNKQLLSPLPPPDSTGTTD</sequence>
<dbReference type="PANTHER" id="PTHR33273">
    <property type="entry name" value="DOMAIN-CONTAINING PROTEIN, PUTATIVE-RELATED"/>
    <property type="match status" value="1"/>
</dbReference>
<protein>
    <recommendedName>
        <fullName evidence="2">Endonuclease/exonuclease/phosphatase domain-containing protein</fullName>
    </recommendedName>
</protein>
<dbReference type="SUPFAM" id="SSF56219">
    <property type="entry name" value="DNase I-like"/>
    <property type="match status" value="1"/>
</dbReference>
<feature type="region of interest" description="Disordered" evidence="1">
    <location>
        <begin position="568"/>
        <end position="594"/>
    </location>
</feature>
<evidence type="ECO:0000256" key="1">
    <source>
        <dbReference type="SAM" id="MobiDB-lite"/>
    </source>
</evidence>
<dbReference type="Gene3D" id="3.60.10.10">
    <property type="entry name" value="Endonuclease/exonuclease/phosphatase"/>
    <property type="match status" value="1"/>
</dbReference>
<dbReference type="Pfam" id="PF14529">
    <property type="entry name" value="Exo_endo_phos_2"/>
    <property type="match status" value="1"/>
</dbReference>
<evidence type="ECO:0000259" key="2">
    <source>
        <dbReference type="Pfam" id="PF14529"/>
    </source>
</evidence>
<dbReference type="AlphaFoldDB" id="A0A7R9ED04"/>
<dbReference type="EMBL" id="OB794943">
    <property type="protein sequence ID" value="CAD7431397.1"/>
    <property type="molecule type" value="Genomic_DNA"/>
</dbReference>
<organism evidence="3">
    <name type="scientific">Timema monikensis</name>
    <dbReference type="NCBI Taxonomy" id="170555"/>
    <lineage>
        <taxon>Eukaryota</taxon>
        <taxon>Metazoa</taxon>
        <taxon>Ecdysozoa</taxon>
        <taxon>Arthropoda</taxon>
        <taxon>Hexapoda</taxon>
        <taxon>Insecta</taxon>
        <taxon>Pterygota</taxon>
        <taxon>Neoptera</taxon>
        <taxon>Polyneoptera</taxon>
        <taxon>Phasmatodea</taxon>
        <taxon>Timematodea</taxon>
        <taxon>Timematoidea</taxon>
        <taxon>Timematidae</taxon>
        <taxon>Timema</taxon>
    </lineage>
</organism>